<evidence type="ECO:0000313" key="2">
    <source>
        <dbReference type="EMBL" id="OOF90467.1"/>
    </source>
</evidence>
<dbReference type="InterPro" id="IPR029058">
    <property type="entry name" value="AB_hydrolase_fold"/>
</dbReference>
<reference evidence="3" key="1">
    <citation type="journal article" date="2017" name="Genome Biol.">
        <title>Comparative genomics reveals high biological diversity and specific adaptations in the industrially and medically important fungal genus Aspergillus.</title>
        <authorList>
            <person name="de Vries R.P."/>
            <person name="Riley R."/>
            <person name="Wiebenga A."/>
            <person name="Aguilar-Osorio G."/>
            <person name="Amillis S."/>
            <person name="Uchima C.A."/>
            <person name="Anderluh G."/>
            <person name="Asadollahi M."/>
            <person name="Askin M."/>
            <person name="Barry K."/>
            <person name="Battaglia E."/>
            <person name="Bayram O."/>
            <person name="Benocci T."/>
            <person name="Braus-Stromeyer S.A."/>
            <person name="Caldana C."/>
            <person name="Canovas D."/>
            <person name="Cerqueira G.C."/>
            <person name="Chen F."/>
            <person name="Chen W."/>
            <person name="Choi C."/>
            <person name="Clum A."/>
            <person name="Dos Santos R.A."/>
            <person name="Damasio A.R."/>
            <person name="Diallinas G."/>
            <person name="Emri T."/>
            <person name="Fekete E."/>
            <person name="Flipphi M."/>
            <person name="Freyberg S."/>
            <person name="Gallo A."/>
            <person name="Gournas C."/>
            <person name="Habgood R."/>
            <person name="Hainaut M."/>
            <person name="Harispe M.L."/>
            <person name="Henrissat B."/>
            <person name="Hilden K.S."/>
            <person name="Hope R."/>
            <person name="Hossain A."/>
            <person name="Karabika E."/>
            <person name="Karaffa L."/>
            <person name="Karanyi Z."/>
            <person name="Krasevec N."/>
            <person name="Kuo A."/>
            <person name="Kusch H."/>
            <person name="LaButti K."/>
            <person name="Lagendijk E.L."/>
            <person name="Lapidus A."/>
            <person name="Levasseur A."/>
            <person name="Lindquist E."/>
            <person name="Lipzen A."/>
            <person name="Logrieco A.F."/>
            <person name="MacCabe A."/>
            <person name="Maekelae M.R."/>
            <person name="Malavazi I."/>
            <person name="Melin P."/>
            <person name="Meyer V."/>
            <person name="Mielnichuk N."/>
            <person name="Miskei M."/>
            <person name="Molnar A.P."/>
            <person name="Mule G."/>
            <person name="Ngan C.Y."/>
            <person name="Orejas M."/>
            <person name="Orosz E."/>
            <person name="Ouedraogo J.P."/>
            <person name="Overkamp K.M."/>
            <person name="Park H.-S."/>
            <person name="Perrone G."/>
            <person name="Piumi F."/>
            <person name="Punt P.J."/>
            <person name="Ram A.F."/>
            <person name="Ramon A."/>
            <person name="Rauscher S."/>
            <person name="Record E."/>
            <person name="Riano-Pachon D.M."/>
            <person name="Robert V."/>
            <person name="Roehrig J."/>
            <person name="Ruller R."/>
            <person name="Salamov A."/>
            <person name="Salih N.S."/>
            <person name="Samson R.A."/>
            <person name="Sandor E."/>
            <person name="Sanguinetti M."/>
            <person name="Schuetze T."/>
            <person name="Sepcic K."/>
            <person name="Shelest E."/>
            <person name="Sherlock G."/>
            <person name="Sophianopoulou V."/>
            <person name="Squina F.M."/>
            <person name="Sun H."/>
            <person name="Susca A."/>
            <person name="Todd R.B."/>
            <person name="Tsang A."/>
            <person name="Unkles S.E."/>
            <person name="van de Wiele N."/>
            <person name="van Rossen-Uffink D."/>
            <person name="Oliveira J.V."/>
            <person name="Vesth T.C."/>
            <person name="Visser J."/>
            <person name="Yu J.-H."/>
            <person name="Zhou M."/>
            <person name="Andersen M.R."/>
            <person name="Archer D.B."/>
            <person name="Baker S.E."/>
            <person name="Benoit I."/>
            <person name="Brakhage A.A."/>
            <person name="Braus G.H."/>
            <person name="Fischer R."/>
            <person name="Frisvad J.C."/>
            <person name="Goldman G.H."/>
            <person name="Houbraken J."/>
            <person name="Oakley B."/>
            <person name="Pocsi I."/>
            <person name="Scazzocchio C."/>
            <person name="Seiboth B."/>
            <person name="vanKuyk P.A."/>
            <person name="Wortman J."/>
            <person name="Dyer P.S."/>
            <person name="Grigoriev I.V."/>
        </authorList>
    </citation>
    <scope>NUCLEOTIDE SEQUENCE [LARGE SCALE GENOMIC DNA]</scope>
    <source>
        <strain evidence="3">ITEM 5010</strain>
    </source>
</reference>
<dbReference type="PANTHER" id="PTHR37017:SF11">
    <property type="entry name" value="ESTERASE_LIPASE_THIOESTERASE DOMAIN-CONTAINING PROTEIN"/>
    <property type="match status" value="1"/>
</dbReference>
<feature type="domain" description="AB hydrolase-1" evidence="1">
    <location>
        <begin position="9"/>
        <end position="218"/>
    </location>
</feature>
<dbReference type="SUPFAM" id="SSF53474">
    <property type="entry name" value="alpha/beta-Hydrolases"/>
    <property type="match status" value="1"/>
</dbReference>
<evidence type="ECO:0000313" key="3">
    <source>
        <dbReference type="Proteomes" id="UP000188318"/>
    </source>
</evidence>
<dbReference type="Proteomes" id="UP000188318">
    <property type="component" value="Unassembled WGS sequence"/>
</dbReference>
<dbReference type="InterPro" id="IPR000073">
    <property type="entry name" value="AB_hydrolase_1"/>
</dbReference>
<dbReference type="InterPro" id="IPR052897">
    <property type="entry name" value="Sec-Metab_Biosynth_Hydrolase"/>
</dbReference>
<dbReference type="Gene3D" id="3.40.50.1820">
    <property type="entry name" value="alpha/beta hydrolase"/>
    <property type="match status" value="1"/>
</dbReference>
<dbReference type="EMBL" id="KV907520">
    <property type="protein sequence ID" value="OOF90467.1"/>
    <property type="molecule type" value="Genomic_DNA"/>
</dbReference>
<gene>
    <name evidence="2" type="ORF">ASPCADRAFT_135149</name>
</gene>
<organism evidence="2 3">
    <name type="scientific">Aspergillus carbonarius (strain ITEM 5010)</name>
    <dbReference type="NCBI Taxonomy" id="602072"/>
    <lineage>
        <taxon>Eukaryota</taxon>
        <taxon>Fungi</taxon>
        <taxon>Dikarya</taxon>
        <taxon>Ascomycota</taxon>
        <taxon>Pezizomycotina</taxon>
        <taxon>Eurotiomycetes</taxon>
        <taxon>Eurotiomycetidae</taxon>
        <taxon>Eurotiales</taxon>
        <taxon>Aspergillaceae</taxon>
        <taxon>Aspergillus</taxon>
        <taxon>Aspergillus subgen. Circumdati</taxon>
    </lineage>
</organism>
<dbReference type="OMA" id="NITHNWA"/>
<dbReference type="STRING" id="602072.A0A1R3R7K2"/>
<dbReference type="PANTHER" id="PTHR37017">
    <property type="entry name" value="AB HYDROLASE-1 DOMAIN-CONTAINING PROTEIN-RELATED"/>
    <property type="match status" value="1"/>
</dbReference>
<accession>A0A1R3R7K2</accession>
<keyword evidence="3" id="KW-1185">Reference proteome</keyword>
<dbReference type="Pfam" id="PF12697">
    <property type="entry name" value="Abhydrolase_6"/>
    <property type="match status" value="1"/>
</dbReference>
<proteinExistence type="predicted"/>
<dbReference type="VEuPathDB" id="FungiDB:ASPCADRAFT_135149"/>
<dbReference type="AlphaFoldDB" id="A0A1R3R7K2"/>
<sequence>MTHQKPTAILIVHGAYFLPPAWDDFSARLTGAGFAVSCPRLPSCKDERPPTATLTEDVMAVRHAMPRKSFSTQAINSQGVVNLILLSAWLVQPGDSLPGVIGKHGFQCDVDLGNNGDGTVYAQHAPLSFYNDVESARAEELAKGNITHNWAAASGVITGAPWKDLPTVYIYSIQDVAIKLLLQKSMVQDAVDAGAKLTTETINSGHCSFSSRVEELVQMVQKVASEI</sequence>
<evidence type="ECO:0000259" key="1">
    <source>
        <dbReference type="Pfam" id="PF12697"/>
    </source>
</evidence>
<protein>
    <recommendedName>
        <fullName evidence="1">AB hydrolase-1 domain-containing protein</fullName>
    </recommendedName>
</protein>
<name>A0A1R3R7K2_ASPC5</name>
<dbReference type="OrthoDB" id="408373at2759"/>